<feature type="non-terminal residue" evidence="1">
    <location>
        <position position="56"/>
    </location>
</feature>
<dbReference type="AlphaFoldDB" id="A0A383ATE6"/>
<evidence type="ECO:0000313" key="1">
    <source>
        <dbReference type="EMBL" id="SVE10819.1"/>
    </source>
</evidence>
<organism evidence="1">
    <name type="scientific">marine metagenome</name>
    <dbReference type="NCBI Taxonomy" id="408172"/>
    <lineage>
        <taxon>unclassified sequences</taxon>
        <taxon>metagenomes</taxon>
        <taxon>ecological metagenomes</taxon>
    </lineage>
</organism>
<protein>
    <submittedName>
        <fullName evidence="1">Uncharacterized protein</fullName>
    </submittedName>
</protein>
<name>A0A383ATE6_9ZZZZ</name>
<reference evidence="1" key="1">
    <citation type="submission" date="2018-05" db="EMBL/GenBank/DDBJ databases">
        <authorList>
            <person name="Lanie J.A."/>
            <person name="Ng W.-L."/>
            <person name="Kazmierczak K.M."/>
            <person name="Andrzejewski T.M."/>
            <person name="Davidsen T.M."/>
            <person name="Wayne K.J."/>
            <person name="Tettelin H."/>
            <person name="Glass J.I."/>
            <person name="Rusch D."/>
            <person name="Podicherti R."/>
            <person name="Tsui H.-C.T."/>
            <person name="Winkler M.E."/>
        </authorList>
    </citation>
    <scope>NUCLEOTIDE SEQUENCE</scope>
</reference>
<dbReference type="EMBL" id="UINC01194637">
    <property type="protein sequence ID" value="SVE10819.1"/>
    <property type="molecule type" value="Genomic_DNA"/>
</dbReference>
<gene>
    <name evidence="1" type="ORF">METZ01_LOCUS463673</name>
</gene>
<accession>A0A383ATE6</accession>
<proteinExistence type="predicted"/>
<sequence>MLFPVVDDGKRFGVPFLLHGVKADGGIPRLQWGSASGRHSLPEGSITKVSSLESGS</sequence>